<keyword evidence="2 4" id="KW-0238">DNA-binding</keyword>
<dbReference type="InterPro" id="IPR023772">
    <property type="entry name" value="DNA-bd_HTH_TetR-type_CS"/>
</dbReference>
<evidence type="ECO:0000256" key="2">
    <source>
        <dbReference type="ARBA" id="ARBA00023125"/>
    </source>
</evidence>
<sequence length="191" mass="20762">MKVSREQMAQNRQLILDEASRLFRERGFDTVTVADVMKAAGQTHGGFYGHFKSKDELIAAAVTHSLSGETSGGADLQGWIDAYLSPLHRDHPEQGCPVASLAGLLRQQGPEARAAMSCGLEDQIERFARALTGNDDAERRRAAIGRWSAMVGAVILARAVDDTDLADEILRETREWLGAVSSPQTNETAKV</sequence>
<gene>
    <name evidence="6" type="ORF">HV823_20525</name>
</gene>
<feature type="DNA-binding region" description="H-T-H motif" evidence="4">
    <location>
        <begin position="32"/>
        <end position="51"/>
    </location>
</feature>
<proteinExistence type="predicted"/>
<dbReference type="Proteomes" id="UP000659172">
    <property type="component" value="Unassembled WGS sequence"/>
</dbReference>
<feature type="domain" description="HTH tetR-type" evidence="5">
    <location>
        <begin position="9"/>
        <end position="69"/>
    </location>
</feature>
<keyword evidence="1" id="KW-0805">Transcription regulation</keyword>
<accession>A0ABX2QK78</accession>
<dbReference type="PRINTS" id="PR00455">
    <property type="entry name" value="HTHTETR"/>
</dbReference>
<dbReference type="PROSITE" id="PS01081">
    <property type="entry name" value="HTH_TETR_1"/>
    <property type="match status" value="1"/>
</dbReference>
<organism evidence="6 7">
    <name type="scientific">Mycoplana rhizolycopersici</name>
    <dbReference type="NCBI Taxonomy" id="2746702"/>
    <lineage>
        <taxon>Bacteria</taxon>
        <taxon>Pseudomonadati</taxon>
        <taxon>Pseudomonadota</taxon>
        <taxon>Alphaproteobacteria</taxon>
        <taxon>Hyphomicrobiales</taxon>
        <taxon>Rhizobiaceae</taxon>
        <taxon>Mycoplana</taxon>
    </lineage>
</organism>
<dbReference type="PANTHER" id="PTHR47506:SF7">
    <property type="entry name" value="TRANSCRIPTIONAL REGULATORY PROTEIN"/>
    <property type="match status" value="1"/>
</dbReference>
<evidence type="ECO:0000259" key="5">
    <source>
        <dbReference type="PROSITE" id="PS50977"/>
    </source>
</evidence>
<dbReference type="PROSITE" id="PS50977">
    <property type="entry name" value="HTH_TETR_2"/>
    <property type="match status" value="1"/>
</dbReference>
<evidence type="ECO:0000313" key="6">
    <source>
        <dbReference type="EMBL" id="NVP57643.1"/>
    </source>
</evidence>
<protein>
    <submittedName>
        <fullName evidence="6">TetR/AcrR family transcriptional regulator</fullName>
    </submittedName>
</protein>
<dbReference type="InterPro" id="IPR036271">
    <property type="entry name" value="Tet_transcr_reg_TetR-rel_C_sf"/>
</dbReference>
<dbReference type="SUPFAM" id="SSF46689">
    <property type="entry name" value="Homeodomain-like"/>
    <property type="match status" value="1"/>
</dbReference>
<comment type="caution">
    <text evidence="6">The sequence shown here is derived from an EMBL/GenBank/DDBJ whole genome shotgun (WGS) entry which is preliminary data.</text>
</comment>
<keyword evidence="3" id="KW-0804">Transcription</keyword>
<keyword evidence="7" id="KW-1185">Reference proteome</keyword>
<dbReference type="Pfam" id="PF00440">
    <property type="entry name" value="TetR_N"/>
    <property type="match status" value="1"/>
</dbReference>
<reference evidence="6 7" key="1">
    <citation type="submission" date="2020-06" db="EMBL/GenBank/DDBJ databases">
        <title>Rhizobium sp.nov. isolated from the tomato plant.</title>
        <authorList>
            <person name="Thin K.K."/>
            <person name="Zhang X."/>
            <person name="He S."/>
        </authorList>
    </citation>
    <scope>NUCLEOTIDE SEQUENCE [LARGE SCALE GENOMIC DNA]</scope>
    <source>
        <strain evidence="6 7">DBTS2</strain>
    </source>
</reference>
<dbReference type="InterPro" id="IPR001647">
    <property type="entry name" value="HTH_TetR"/>
</dbReference>
<dbReference type="EMBL" id="JABXYK010000015">
    <property type="protein sequence ID" value="NVP57643.1"/>
    <property type="molecule type" value="Genomic_DNA"/>
</dbReference>
<evidence type="ECO:0000256" key="4">
    <source>
        <dbReference type="PROSITE-ProRule" id="PRU00335"/>
    </source>
</evidence>
<name>A0ABX2QK78_9HYPH</name>
<dbReference type="PANTHER" id="PTHR47506">
    <property type="entry name" value="TRANSCRIPTIONAL REGULATORY PROTEIN"/>
    <property type="match status" value="1"/>
</dbReference>
<dbReference type="Gene3D" id="1.10.10.60">
    <property type="entry name" value="Homeodomain-like"/>
    <property type="match status" value="1"/>
</dbReference>
<dbReference type="InterPro" id="IPR009057">
    <property type="entry name" value="Homeodomain-like_sf"/>
</dbReference>
<evidence type="ECO:0000313" key="7">
    <source>
        <dbReference type="Proteomes" id="UP000659172"/>
    </source>
</evidence>
<evidence type="ECO:0000256" key="3">
    <source>
        <dbReference type="ARBA" id="ARBA00023163"/>
    </source>
</evidence>
<evidence type="ECO:0000256" key="1">
    <source>
        <dbReference type="ARBA" id="ARBA00023015"/>
    </source>
</evidence>
<dbReference type="RefSeq" id="WP_176951607.1">
    <property type="nucleotide sequence ID" value="NZ_JABXYK010000015.1"/>
</dbReference>
<dbReference type="Gene3D" id="1.10.357.10">
    <property type="entry name" value="Tetracycline Repressor, domain 2"/>
    <property type="match status" value="1"/>
</dbReference>
<dbReference type="SUPFAM" id="SSF48498">
    <property type="entry name" value="Tetracyclin repressor-like, C-terminal domain"/>
    <property type="match status" value="1"/>
</dbReference>